<dbReference type="Proteomes" id="UP000006056">
    <property type="component" value="Chromosome"/>
</dbReference>
<dbReference type="InterPro" id="IPR009057">
    <property type="entry name" value="Homeodomain-like_sf"/>
</dbReference>
<name>I3ZB26_TERRK</name>
<feature type="domain" description="HTH araC/xylS-type" evidence="3">
    <location>
        <begin position="190"/>
        <end position="288"/>
    </location>
</feature>
<keyword evidence="5" id="KW-1185">Reference proteome</keyword>
<dbReference type="InterPro" id="IPR009594">
    <property type="entry name" value="Tscrpt_reg_HTH_AraC_N"/>
</dbReference>
<dbReference type="HOGENOM" id="CLU_000445_100_0_0"/>
<dbReference type="Pfam" id="PF12833">
    <property type="entry name" value="HTH_18"/>
    <property type="match status" value="1"/>
</dbReference>
<dbReference type="KEGG" id="trs:Terro_0093"/>
<gene>
    <name evidence="4" type="ordered locus">Terro_0093</name>
</gene>
<evidence type="ECO:0000313" key="4">
    <source>
        <dbReference type="EMBL" id="AFL86444.1"/>
    </source>
</evidence>
<protein>
    <submittedName>
        <fullName evidence="4">DNA-binding domain-containing protein, AraC-type</fullName>
    </submittedName>
</protein>
<keyword evidence="1" id="KW-0805">Transcription regulation</keyword>
<dbReference type="PANTHER" id="PTHR43436:SF1">
    <property type="entry name" value="TRANSCRIPTIONAL REGULATORY PROTEIN"/>
    <property type="match status" value="1"/>
</dbReference>
<dbReference type="STRING" id="926566.Terro_0093"/>
<accession>I3ZB26</accession>
<dbReference type="EMBL" id="CP003379">
    <property type="protein sequence ID" value="AFL86444.1"/>
    <property type="molecule type" value="Genomic_DNA"/>
</dbReference>
<dbReference type="SMART" id="SM00342">
    <property type="entry name" value="HTH_ARAC"/>
    <property type="match status" value="1"/>
</dbReference>
<proteinExistence type="predicted"/>
<keyword evidence="4" id="KW-0238">DNA-binding</keyword>
<dbReference type="AlphaFoldDB" id="I3ZB26"/>
<organism evidence="4 5">
    <name type="scientific">Terriglobus roseus (strain DSM 18391 / NRRL B-41598 / KBS 63)</name>
    <dbReference type="NCBI Taxonomy" id="926566"/>
    <lineage>
        <taxon>Bacteria</taxon>
        <taxon>Pseudomonadati</taxon>
        <taxon>Acidobacteriota</taxon>
        <taxon>Terriglobia</taxon>
        <taxon>Terriglobales</taxon>
        <taxon>Acidobacteriaceae</taxon>
        <taxon>Terriglobus</taxon>
    </lineage>
</organism>
<dbReference type="PANTHER" id="PTHR43436">
    <property type="entry name" value="ARAC-FAMILY TRANSCRIPTIONAL REGULATOR"/>
    <property type="match status" value="1"/>
</dbReference>
<dbReference type="RefSeq" id="WP_014784013.1">
    <property type="nucleotide sequence ID" value="NC_018014.1"/>
</dbReference>
<dbReference type="eggNOG" id="COG4977">
    <property type="taxonomic scope" value="Bacteria"/>
</dbReference>
<keyword evidence="2" id="KW-0804">Transcription</keyword>
<dbReference type="PATRIC" id="fig|926566.3.peg.91"/>
<dbReference type="Pfam" id="PF06719">
    <property type="entry name" value="AraC_N"/>
    <property type="match status" value="1"/>
</dbReference>
<dbReference type="GO" id="GO:0043565">
    <property type="term" value="F:sequence-specific DNA binding"/>
    <property type="evidence" value="ECO:0007669"/>
    <property type="project" value="InterPro"/>
</dbReference>
<sequence length="299" mass="32806">MTSLQELQRRIVDHATAPITVTAVPGLSLYHADSDAPLSAQLIYTPMVCIMAQGEKKVLLGDSVFRYTPESYLVSSVDLPVTGRVCNAAPGRPYLALSLAIDTRLLSELLMTLPPAATETEPRCGLAIGKVDAALLDCFVRLTRLLDEPGAIAMVAPLIAREILYRLLQGEQAQMLRQIATQESRTYQVARVVQWIREHYAEPFSAQVLAEVANMSPASLHRHFRAITAMSPLQYQKQVRLQEARRLLVTQGEDAATAGFHVGYASPSQFSREYTRTFGKPPRQDAAHLQSLAGAVAIP</sequence>
<dbReference type="Gene3D" id="1.10.10.60">
    <property type="entry name" value="Homeodomain-like"/>
    <property type="match status" value="1"/>
</dbReference>
<evidence type="ECO:0000256" key="2">
    <source>
        <dbReference type="ARBA" id="ARBA00023163"/>
    </source>
</evidence>
<evidence type="ECO:0000256" key="1">
    <source>
        <dbReference type="ARBA" id="ARBA00023015"/>
    </source>
</evidence>
<dbReference type="GO" id="GO:0003700">
    <property type="term" value="F:DNA-binding transcription factor activity"/>
    <property type="evidence" value="ECO:0007669"/>
    <property type="project" value="InterPro"/>
</dbReference>
<evidence type="ECO:0000259" key="3">
    <source>
        <dbReference type="PROSITE" id="PS01124"/>
    </source>
</evidence>
<dbReference type="InterPro" id="IPR018060">
    <property type="entry name" value="HTH_AraC"/>
</dbReference>
<evidence type="ECO:0000313" key="5">
    <source>
        <dbReference type="Proteomes" id="UP000006056"/>
    </source>
</evidence>
<dbReference type="OrthoDB" id="34150at2"/>
<dbReference type="PROSITE" id="PS01124">
    <property type="entry name" value="HTH_ARAC_FAMILY_2"/>
    <property type="match status" value="1"/>
</dbReference>
<reference evidence="4 5" key="1">
    <citation type="submission" date="2012-06" db="EMBL/GenBank/DDBJ databases">
        <title>Complete genome of Terriglobus roseus DSM 18391.</title>
        <authorList>
            <consortium name="US DOE Joint Genome Institute (JGI-PGF)"/>
            <person name="Lucas S."/>
            <person name="Copeland A."/>
            <person name="Lapidus A."/>
            <person name="Glavina del Rio T."/>
            <person name="Dalin E."/>
            <person name="Tice H."/>
            <person name="Bruce D."/>
            <person name="Goodwin L."/>
            <person name="Pitluck S."/>
            <person name="Peters L."/>
            <person name="Mikhailova N."/>
            <person name="Munk A.C.C."/>
            <person name="Kyrpides N."/>
            <person name="Mavromatis K."/>
            <person name="Ivanova N."/>
            <person name="Brettin T."/>
            <person name="Detter J.C."/>
            <person name="Han C."/>
            <person name="Larimer F."/>
            <person name="Land M."/>
            <person name="Hauser L."/>
            <person name="Markowitz V."/>
            <person name="Cheng J.-F."/>
            <person name="Hugenholtz P."/>
            <person name="Woyke T."/>
            <person name="Wu D."/>
            <person name="Brambilla E."/>
            <person name="Klenk H.-P."/>
            <person name="Eisen J.A."/>
        </authorList>
    </citation>
    <scope>NUCLEOTIDE SEQUENCE [LARGE SCALE GENOMIC DNA]</scope>
    <source>
        <strain evidence="5">DSM 18391 / NRRL B-41598 / KBS 63</strain>
    </source>
</reference>
<dbReference type="SUPFAM" id="SSF46689">
    <property type="entry name" value="Homeodomain-like"/>
    <property type="match status" value="2"/>
</dbReference>